<dbReference type="eggNOG" id="COG3291">
    <property type="taxonomic scope" value="Bacteria"/>
</dbReference>
<dbReference type="PROSITE" id="PS50093">
    <property type="entry name" value="PKD"/>
    <property type="match status" value="2"/>
</dbReference>
<evidence type="ECO:0000256" key="1">
    <source>
        <dbReference type="SAM" id="SignalP"/>
    </source>
</evidence>
<evidence type="ECO:0000313" key="4">
    <source>
        <dbReference type="Proteomes" id="UP000012317"/>
    </source>
</evidence>
<comment type="caution">
    <text evidence="3">The sequence shown here is derived from an EMBL/GenBank/DDBJ whole genome shotgun (WGS) entry which is preliminary data.</text>
</comment>
<dbReference type="STRING" id="1189619.pgond44_03433"/>
<evidence type="ECO:0000313" key="3">
    <source>
        <dbReference type="EMBL" id="EMY82257.1"/>
    </source>
</evidence>
<dbReference type="Pfam" id="PF13585">
    <property type="entry name" value="CHU_C"/>
    <property type="match status" value="1"/>
</dbReference>
<dbReference type="InterPro" id="IPR045828">
    <property type="entry name" value="PKD_Bacteroidetes"/>
</dbReference>
<dbReference type="InterPro" id="IPR025667">
    <property type="entry name" value="SprB_repeat"/>
</dbReference>
<dbReference type="InterPro" id="IPR000601">
    <property type="entry name" value="PKD_dom"/>
</dbReference>
<dbReference type="Gene3D" id="2.60.40.10">
    <property type="entry name" value="Immunoglobulins"/>
    <property type="match status" value="4"/>
</dbReference>
<organism evidence="3 4">
    <name type="scientific">Psychroflexus gondwanensis ACAM 44</name>
    <dbReference type="NCBI Taxonomy" id="1189619"/>
    <lineage>
        <taxon>Bacteria</taxon>
        <taxon>Pseudomonadati</taxon>
        <taxon>Bacteroidota</taxon>
        <taxon>Flavobacteriia</taxon>
        <taxon>Flavobacteriales</taxon>
        <taxon>Flavobacteriaceae</taxon>
        <taxon>Psychroflexus</taxon>
    </lineage>
</organism>
<dbReference type="Proteomes" id="UP000012317">
    <property type="component" value="Unassembled WGS sequence"/>
</dbReference>
<keyword evidence="1" id="KW-0732">Signal</keyword>
<dbReference type="SUPFAM" id="SSF49299">
    <property type="entry name" value="PKD domain"/>
    <property type="match status" value="2"/>
</dbReference>
<gene>
    <name evidence="3" type="ORF">pgond44_03433</name>
</gene>
<dbReference type="CDD" id="cd00146">
    <property type="entry name" value="PKD"/>
    <property type="match status" value="1"/>
</dbReference>
<dbReference type="Pfam" id="PF19406">
    <property type="entry name" value="PKD_5"/>
    <property type="match status" value="4"/>
</dbReference>
<dbReference type="EMBL" id="APLF01000003">
    <property type="protein sequence ID" value="EMY82257.1"/>
    <property type="molecule type" value="Genomic_DNA"/>
</dbReference>
<feature type="chain" id="PRO_5004113393" evidence="1">
    <location>
        <begin position="20"/>
        <end position="2345"/>
    </location>
</feature>
<dbReference type="Gene3D" id="2.60.40.2700">
    <property type="match status" value="2"/>
</dbReference>
<keyword evidence="4" id="KW-1185">Reference proteome</keyword>
<dbReference type="RefSeq" id="WP_003436695.1">
    <property type="nucleotide sequence ID" value="NZ_APLF01000003.1"/>
</dbReference>
<feature type="signal peptide" evidence="1">
    <location>
        <begin position="1"/>
        <end position="19"/>
    </location>
</feature>
<evidence type="ECO:0000259" key="2">
    <source>
        <dbReference type="PROSITE" id="PS50093"/>
    </source>
</evidence>
<dbReference type="InterPro" id="IPR013783">
    <property type="entry name" value="Ig-like_fold"/>
</dbReference>
<dbReference type="InterPro" id="IPR035986">
    <property type="entry name" value="PKD_dom_sf"/>
</dbReference>
<proteinExistence type="predicted"/>
<dbReference type="Pfam" id="PF13573">
    <property type="entry name" value="SprB"/>
    <property type="match status" value="5"/>
</dbReference>
<feature type="domain" description="PKD" evidence="2">
    <location>
        <begin position="542"/>
        <end position="595"/>
    </location>
</feature>
<protein>
    <submittedName>
        <fullName evidence="3">Repeat domai-containing protein</fullName>
    </submittedName>
</protein>
<reference evidence="3 4" key="1">
    <citation type="journal article" date="2014" name="Genome Biol. Evol.">
        <title>Extensive gene acquisition in the extremely psychrophilic bacterial species Psychroflexus torquis and the link to sea-ice ecosystem specialism.</title>
        <authorList>
            <person name="Feng S."/>
            <person name="Powell S.M."/>
            <person name="Wilson R."/>
            <person name="Bowman J.P."/>
        </authorList>
    </citation>
    <scope>NUCLEOTIDE SEQUENCE [LARGE SCALE GENOMIC DNA]</scope>
    <source>
        <strain evidence="3 4">ACAM 44</strain>
    </source>
</reference>
<accession>N1WYI1</accession>
<name>N1WYI1_9FLAO</name>
<sequence>MKIKLLNSFFIGCSLIVGLAVFSLNPKEDSSTQESELIAEAQVNNSDHFKSDKSAIATFFESFTNQALNPPPTPELDINNILGSGGYDVEIQGGIKTFLRCTSDLSNNGNFEFFDPNIATYPAGTTYFIDWGDGTTSTQVEDHTYIAGLYTLTYTITFPDGTSDTSEFRVFVGTQPAVITVQLTGNENCLPNQYEFTLTTGNNTPGTTYSIIINDGSTPITLESSDYPIGVPIVETFFHTFLDTSCGITSTINGVPNNNSYSITVRSTNPCSTEGNFTSTGPIRVSEPTEADFILPADIACVNSLVNFEDISEVGTNTGQNGCNGEYGRYWEITPIAGTNIAGGSQLGSDNGNPTDWFSWTDGTQTLGVIFDTPGYYNITLVTRNNCGESRVTKEICIIPEVISEFTLSQDEACFEDNQIVSTNNTSQAVGCDITPIYEWEVTQSNPDCPPTLSPGWAFANGTGPNDKEPEFEFTSPGIYTIRLRVFIEDVLPGADCQDDVFERIITIKDKPKAELEDLIVCQDEPFFINPVVYDCYTSVGTTYAWDFGTTPPASISSSTDPNPQISYDTPGNYTYELTLTNECGSNTYTGNIEVLPPVFVQADGPLEVCSDTTFPLNGTITGGTGNGSWTASIPGGVFTPDANALDPTYTPPAGYIGNITFTLTTDNSGTLCSNASSTHIVNIVTGASADAGNYDPICMDSSILLNGNFGGTATSITWTSSVGGTFVDATDPNTEFTPPAGFTGTLTLTITTDDPAGTCSATSDTVDIQVLPEGEIDPLPDLEFCSTDLTSEISFSSPNISFTTNFDWVIDTNIGLTPLSGTGNIPSFVTENLTINPIVATVTVTPIIGSGKIMCSGPPETFTITVNPTPIISDMTLELCNGDNFDVIPANTGGNFIPTGTNYTWENPISNPTGAIIGGTAENIPQPSISQPVENTTTDAASITYLVTPVLGGCEGIPFNVTVNFAPEPVIQDINLEVCSGEAFSVVPDENFSGNSIPTGTTYSWGVPTIVPAGSILGSAAQNTPVSSIDQQLENITNALATVTYTIIPDLKGCEGEPFTITVEVKPSPSIQDVGLTICSEETFTIIPDNSTPDIVPSGTTYTWGLPTVSVPGSITGMSDATSAETEITQTLTNTTNENVSVTYTVTPEADGCLGDPFLIEVIVEPKPFIEPITESICTGGTFSITPANTGASIVPVNTTYTWAEPISNPAGAITGGSAETTPQTEISQNVVNTSENLATLTYTVTPQTGSCIGEPFSIEITVESSGLIEDQPAAFQTICEGGQISPLGVGLASGESSTTTYQWFTNTTATNAGGTAIPGATDATYLPPAFNLPGTYYFYVIVSPQGNECGDVVSQVSEVEVFEDPTFDVQNLDDQDLCLDAQASEWSVEVSGGLGAINYQWYVNTTGDTTTGTAIAGENSPEFTPPTSDVGILYYYVVISQSASGCENTSDLARVRIEPQPFINQHPQSQELCIESTPNLLSVNINFSLGSPFYQWFENDEESNVGGTPIAGANQPTFLPPTDVAGEQFYYVVVSFDNSSCGPVVSDPATLNVVPFAELNPINDFEVCNGDDIAGINFSTTNPIMINTFEWTNDNPAIGLAASGLGNIPTFTATNTTGITQTAVITVTSESVFIGDPCGLSTTQFTITVPAEVEDNAIISDFNGNQTSCSDANDGSIQITPSGGIPISGNQSYLFNWTGPDGFSSNQEDIFNLRQGDYDLEITDGFGCVYEFSYEIDAPDELLVLEDAVLNIQCHGEFTGRILISATGGTGSYSYNWLKDGMFVATTQDLENIGAGYYTVIVTDENSCIATEDFEVTEPTPIEIEIVEKTAIVCNDEFEIPDAFSPQNLADEFNGFINIEVQGGTPLQTGPTEFTYQYEWLNEIEDIISTEKNLTGVGPGLYTINVYDNLSCVASKEVELIMPEPIDIAAESEDETCAFNEDGSIELDITGGTEPYNIVWNTGETGAILNNLAPGTYTATITDKYNCNEEVSVEIEGVNALEIDHNAESISCFNAADGFIDVNANGGRQFTGGSYEYQWSGPEGFTSTEASISNLSIGGTYSLVVTDASNCSEVLDVFINEPAPLEVSFQTTQANCFGIDDGTITLFVDGGTPPYTSNFGPGDSTFLFENLEPGIYDIEVMDDNGCIELLEIEIEPDFINEIDPPQGEPFQEFCIEDQPMLSDLNVQGLGVKWYLSPTSDDALPDDYLITETTILYARNFDESLNCLSSQTLRVEVSIIEGILEVNNFITVNGNNLNERLNVVNIELFPENEMKIYNRYGKLVWETTGYNNTDNAFKGESNVGGTLNQANFLPTGTYFYILNYKSPCRNDTKKGFVQVDNNNR</sequence>
<feature type="domain" description="PKD" evidence="2">
    <location>
        <begin position="457"/>
        <end position="486"/>
    </location>
</feature>
<dbReference type="PATRIC" id="fig|1189619.4.peg.724"/>